<dbReference type="PANTHER" id="PTHR30349">
    <property type="entry name" value="PHAGE INTEGRASE-RELATED"/>
    <property type="match status" value="1"/>
</dbReference>
<dbReference type="InterPro" id="IPR050090">
    <property type="entry name" value="Tyrosine_recombinase_XerCD"/>
</dbReference>
<dbReference type="SUPFAM" id="SSF56349">
    <property type="entry name" value="DNA breaking-rejoining enzymes"/>
    <property type="match status" value="1"/>
</dbReference>
<evidence type="ECO:0000256" key="7">
    <source>
        <dbReference type="ARBA" id="ARBA00023172"/>
    </source>
</evidence>
<evidence type="ECO:0000313" key="13">
    <source>
        <dbReference type="Proteomes" id="UP000178632"/>
    </source>
</evidence>
<comment type="subcellular location">
    <subcellularLocation>
        <location evidence="1">Cytoplasm</location>
    </subcellularLocation>
</comment>
<keyword evidence="6 9" id="KW-0238">DNA-binding</keyword>
<gene>
    <name evidence="12" type="ORF">A3G45_00620</name>
</gene>
<dbReference type="GO" id="GO:0007059">
    <property type="term" value="P:chromosome segregation"/>
    <property type="evidence" value="ECO:0007669"/>
    <property type="project" value="UniProtKB-KW"/>
</dbReference>
<proteinExistence type="predicted"/>
<name>A0A1G2ISL9_9BACT</name>
<dbReference type="InterPro" id="IPR044068">
    <property type="entry name" value="CB"/>
</dbReference>
<dbReference type="PROSITE" id="PS51898">
    <property type="entry name" value="TYR_RECOMBINASE"/>
    <property type="match status" value="1"/>
</dbReference>
<evidence type="ECO:0000256" key="6">
    <source>
        <dbReference type="ARBA" id="ARBA00023125"/>
    </source>
</evidence>
<evidence type="ECO:0000313" key="12">
    <source>
        <dbReference type="EMBL" id="OGZ77401.1"/>
    </source>
</evidence>
<reference evidence="12 13" key="1">
    <citation type="journal article" date="2016" name="Nat. Commun.">
        <title>Thousands of microbial genomes shed light on interconnected biogeochemical processes in an aquifer system.</title>
        <authorList>
            <person name="Anantharaman K."/>
            <person name="Brown C.T."/>
            <person name="Hug L.A."/>
            <person name="Sharon I."/>
            <person name="Castelle C.J."/>
            <person name="Probst A.J."/>
            <person name="Thomas B.C."/>
            <person name="Singh A."/>
            <person name="Wilkins M.J."/>
            <person name="Karaoz U."/>
            <person name="Brodie E.L."/>
            <person name="Williams K.H."/>
            <person name="Hubbard S.S."/>
            <person name="Banfield J.F."/>
        </authorList>
    </citation>
    <scope>NUCLEOTIDE SEQUENCE [LARGE SCALE GENOMIC DNA]</scope>
</reference>
<dbReference type="InterPro" id="IPR002104">
    <property type="entry name" value="Integrase_catalytic"/>
</dbReference>
<dbReference type="GO" id="GO:0003677">
    <property type="term" value="F:DNA binding"/>
    <property type="evidence" value="ECO:0007669"/>
    <property type="project" value="UniProtKB-UniRule"/>
</dbReference>
<evidence type="ECO:0000256" key="2">
    <source>
        <dbReference type="ARBA" id="ARBA00022490"/>
    </source>
</evidence>
<dbReference type="InterPro" id="IPR011010">
    <property type="entry name" value="DNA_brk_join_enz"/>
</dbReference>
<dbReference type="Pfam" id="PF00589">
    <property type="entry name" value="Phage_integrase"/>
    <property type="match status" value="1"/>
</dbReference>
<sequence>MEQSRIPLPKHINDFLDWIDVEKGLSSKTQENYRRFLEKFLVWLKNNNLNGILPHQLTPEHIWDYRVHLSRHSPTRNNKPLRKTTQNYYLIALRAFLGYFVAKDIVSLPPDKITLSRPDKEKTVKFLTLEQLNKLFLAPDTSTIQGIRDRTILETFFSTGMRVSELTSLNLEQIRIMPGAKDLELGIVGKGGRARTVYFSKNAIGWLEKYISARTIDNDKEKALFINYSGKKAASRRLTPRAIEKNMKKYIISAGLPITTTPHVLRHSFATDLLTQGVDLRVVQEFLGHKNILATQIYTHVTNKRLRDIHRQFHGGNDQNS</sequence>
<dbReference type="PANTHER" id="PTHR30349:SF77">
    <property type="entry name" value="TYROSINE RECOMBINASE XERC"/>
    <property type="match status" value="1"/>
</dbReference>
<dbReference type="CDD" id="cd00798">
    <property type="entry name" value="INT_XerDC_C"/>
    <property type="match status" value="1"/>
</dbReference>
<accession>A0A1G2ISL9</accession>
<comment type="caution">
    <text evidence="12">The sequence shown here is derived from an EMBL/GenBank/DDBJ whole genome shotgun (WGS) entry which is preliminary data.</text>
</comment>
<feature type="domain" description="Core-binding (CB)" evidence="11">
    <location>
        <begin position="6"/>
        <end position="101"/>
    </location>
</feature>
<evidence type="ECO:0000256" key="3">
    <source>
        <dbReference type="ARBA" id="ARBA00022618"/>
    </source>
</evidence>
<evidence type="ECO:0000256" key="5">
    <source>
        <dbReference type="ARBA" id="ARBA00022908"/>
    </source>
</evidence>
<dbReference type="PROSITE" id="PS51900">
    <property type="entry name" value="CB"/>
    <property type="match status" value="1"/>
</dbReference>
<dbReference type="InterPro" id="IPR004107">
    <property type="entry name" value="Integrase_SAM-like_N"/>
</dbReference>
<organism evidence="12 13">
    <name type="scientific">Candidatus Staskawiczbacteria bacterium RIFCSPLOWO2_12_FULL_37_15</name>
    <dbReference type="NCBI Taxonomy" id="1802218"/>
    <lineage>
        <taxon>Bacteria</taxon>
        <taxon>Candidatus Staskawicziibacteriota</taxon>
    </lineage>
</organism>
<evidence type="ECO:0000259" key="10">
    <source>
        <dbReference type="PROSITE" id="PS51898"/>
    </source>
</evidence>
<dbReference type="InterPro" id="IPR010998">
    <property type="entry name" value="Integrase_recombinase_N"/>
</dbReference>
<evidence type="ECO:0008006" key="14">
    <source>
        <dbReference type="Google" id="ProtNLM"/>
    </source>
</evidence>
<protein>
    <recommendedName>
        <fullName evidence="14">Tyrosine recombinase XerC</fullName>
    </recommendedName>
</protein>
<dbReference type="InterPro" id="IPR013762">
    <property type="entry name" value="Integrase-like_cat_sf"/>
</dbReference>
<dbReference type="Gene3D" id="1.10.150.130">
    <property type="match status" value="1"/>
</dbReference>
<keyword evidence="8" id="KW-0131">Cell cycle</keyword>
<dbReference type="Gene3D" id="1.10.443.10">
    <property type="entry name" value="Intergrase catalytic core"/>
    <property type="match status" value="1"/>
</dbReference>
<keyword evidence="3" id="KW-0132">Cell division</keyword>
<dbReference type="EMBL" id="MHPE01000010">
    <property type="protein sequence ID" value="OGZ77401.1"/>
    <property type="molecule type" value="Genomic_DNA"/>
</dbReference>
<dbReference type="GO" id="GO:0006310">
    <property type="term" value="P:DNA recombination"/>
    <property type="evidence" value="ECO:0007669"/>
    <property type="project" value="UniProtKB-KW"/>
</dbReference>
<keyword evidence="7" id="KW-0233">DNA recombination</keyword>
<dbReference type="Pfam" id="PF02899">
    <property type="entry name" value="Phage_int_SAM_1"/>
    <property type="match status" value="1"/>
</dbReference>
<keyword evidence="4" id="KW-0159">Chromosome partition</keyword>
<dbReference type="AlphaFoldDB" id="A0A1G2ISL9"/>
<dbReference type="GO" id="GO:0051301">
    <property type="term" value="P:cell division"/>
    <property type="evidence" value="ECO:0007669"/>
    <property type="project" value="UniProtKB-KW"/>
</dbReference>
<evidence type="ECO:0000256" key="1">
    <source>
        <dbReference type="ARBA" id="ARBA00004496"/>
    </source>
</evidence>
<dbReference type="GO" id="GO:0015074">
    <property type="term" value="P:DNA integration"/>
    <property type="evidence" value="ECO:0007669"/>
    <property type="project" value="UniProtKB-KW"/>
</dbReference>
<evidence type="ECO:0000256" key="9">
    <source>
        <dbReference type="PROSITE-ProRule" id="PRU01248"/>
    </source>
</evidence>
<keyword evidence="5" id="KW-0229">DNA integration</keyword>
<dbReference type="GO" id="GO:0005737">
    <property type="term" value="C:cytoplasm"/>
    <property type="evidence" value="ECO:0007669"/>
    <property type="project" value="UniProtKB-SubCell"/>
</dbReference>
<evidence type="ECO:0000259" key="11">
    <source>
        <dbReference type="PROSITE" id="PS51900"/>
    </source>
</evidence>
<keyword evidence="2" id="KW-0963">Cytoplasm</keyword>
<feature type="domain" description="Tyr recombinase" evidence="10">
    <location>
        <begin position="122"/>
        <end position="311"/>
    </location>
</feature>
<evidence type="ECO:0000256" key="8">
    <source>
        <dbReference type="ARBA" id="ARBA00023306"/>
    </source>
</evidence>
<evidence type="ECO:0000256" key="4">
    <source>
        <dbReference type="ARBA" id="ARBA00022829"/>
    </source>
</evidence>
<dbReference type="Proteomes" id="UP000178632">
    <property type="component" value="Unassembled WGS sequence"/>
</dbReference>